<dbReference type="SMART" id="SM00382">
    <property type="entry name" value="AAA"/>
    <property type="match status" value="1"/>
</dbReference>
<accession>A0A5P1R870</accession>
<dbReference type="InterPro" id="IPR027417">
    <property type="entry name" value="P-loop_NTPase"/>
</dbReference>
<dbReference type="PANTHER" id="PTHR46743:SF2">
    <property type="entry name" value="TEICHOIC ACIDS EXPORT ATP-BINDING PROTEIN TAGH"/>
    <property type="match status" value="1"/>
</dbReference>
<dbReference type="SUPFAM" id="SSF52540">
    <property type="entry name" value="P-loop containing nucleoside triphosphate hydrolases"/>
    <property type="match status" value="1"/>
</dbReference>
<dbReference type="CDD" id="cd03220">
    <property type="entry name" value="ABC_KpsT_Wzt"/>
    <property type="match status" value="1"/>
</dbReference>
<dbReference type="InterPro" id="IPR017871">
    <property type="entry name" value="ABC_transporter-like_CS"/>
</dbReference>
<evidence type="ECO:0000256" key="3">
    <source>
        <dbReference type="ARBA" id="ARBA00022741"/>
    </source>
</evidence>
<evidence type="ECO:0000256" key="2">
    <source>
        <dbReference type="ARBA" id="ARBA00022448"/>
    </source>
</evidence>
<keyword evidence="4 6" id="KW-0067">ATP-binding</keyword>
<organism evidence="6 7">
    <name type="scientific">Neptunomonas concharum</name>
    <dbReference type="NCBI Taxonomy" id="1031538"/>
    <lineage>
        <taxon>Bacteria</taxon>
        <taxon>Pseudomonadati</taxon>
        <taxon>Pseudomonadota</taxon>
        <taxon>Gammaproteobacteria</taxon>
        <taxon>Oceanospirillales</taxon>
        <taxon>Oceanospirillaceae</taxon>
        <taxon>Neptunomonas</taxon>
    </lineage>
</organism>
<keyword evidence="3" id="KW-0547">Nucleotide-binding</keyword>
<dbReference type="OrthoDB" id="9778870at2"/>
<dbReference type="CDD" id="cd10147">
    <property type="entry name" value="Wzt_C-like"/>
    <property type="match status" value="1"/>
</dbReference>
<evidence type="ECO:0000256" key="1">
    <source>
        <dbReference type="ARBA" id="ARBA00005417"/>
    </source>
</evidence>
<dbReference type="PROSITE" id="PS50893">
    <property type="entry name" value="ABC_TRANSPORTER_2"/>
    <property type="match status" value="1"/>
</dbReference>
<dbReference type="InterPro" id="IPR003439">
    <property type="entry name" value="ABC_transporter-like_ATP-bd"/>
</dbReference>
<evidence type="ECO:0000313" key="7">
    <source>
        <dbReference type="Proteomes" id="UP000324760"/>
    </source>
</evidence>
<dbReference type="InterPro" id="IPR003593">
    <property type="entry name" value="AAA+_ATPase"/>
</dbReference>
<dbReference type="AlphaFoldDB" id="A0A5P1R870"/>
<keyword evidence="2" id="KW-0813">Transport</keyword>
<dbReference type="InterPro" id="IPR050683">
    <property type="entry name" value="Bact_Polysacc_Export_ATP-bd"/>
</dbReference>
<dbReference type="GO" id="GO:0016887">
    <property type="term" value="F:ATP hydrolysis activity"/>
    <property type="evidence" value="ECO:0007669"/>
    <property type="project" value="InterPro"/>
</dbReference>
<dbReference type="PROSITE" id="PS00211">
    <property type="entry name" value="ABC_TRANSPORTER_1"/>
    <property type="match status" value="1"/>
</dbReference>
<reference evidence="6 7" key="1">
    <citation type="journal article" date="2019" name="Biochem. Eng. J.">
        <title>Metabolic engineering of the marine bacteria Neptunomonas concharum for the production of acetoin and meso-2,3-butanediol from acetate.</title>
        <authorList>
            <person name="Li W."/>
            <person name="Pu N."/>
            <person name="Liu C.-X."/>
            <person name="Yuan Q.-P."/>
            <person name="Li Z.-J."/>
        </authorList>
    </citation>
    <scope>NUCLEOTIDE SEQUENCE [LARGE SCALE GENOMIC DNA]</scope>
    <source>
        <strain evidence="6 7">JCM17730</strain>
    </source>
</reference>
<dbReference type="Gene3D" id="3.40.50.300">
    <property type="entry name" value="P-loop containing nucleotide triphosphate hydrolases"/>
    <property type="match status" value="1"/>
</dbReference>
<dbReference type="Proteomes" id="UP000324760">
    <property type="component" value="Chromosome"/>
</dbReference>
<comment type="similarity">
    <text evidence="1">Belongs to the ABC transporter superfamily.</text>
</comment>
<sequence>MHLSILEIDKLSKCYFLFDKPQHRLLSYFFPQYQNKCREFWALNDVSFSLKKGETIGIIGRNGSGKSTLLQIISGTLSPTAGNVQLQGRIAALLELGAGFNPEFTGRENILLNAAIYGLSREEILSKLDDIIAFASIGEFIDQPVQHYSSGMFVRLAFAVIAHVDADILIIDEALAVGDALFAQKCMRFLEEFKKNGSILFVSHDSGAVTRLCDRALWLENGNMRMLGEAKEVSEAYLEHLYSEKQSVSLSERAELTSDEPALAPVPDYTHWYDARESYLQASPLRADYRIHAFDPDAKEFGTGKVVLENICFRDESGRPLSWVVGGMKVSLEVALQSLSPINDFIVGFLVKNRLGQVLFGENNCLFSLDGPVQLLAGQRYVARFALTMPYLAEGEYVVSVGMASGSQGEHVQHCWRHDAMVFTVTGGHVVHGLMGIPVGHFDITALE</sequence>
<evidence type="ECO:0000259" key="5">
    <source>
        <dbReference type="PROSITE" id="PS50893"/>
    </source>
</evidence>
<dbReference type="KEGG" id="ncu:F0U83_03540"/>
<dbReference type="InterPro" id="IPR029439">
    <property type="entry name" value="Wzt_C"/>
</dbReference>
<dbReference type="EMBL" id="CP043869">
    <property type="protein sequence ID" value="QEQ95849.1"/>
    <property type="molecule type" value="Genomic_DNA"/>
</dbReference>
<gene>
    <name evidence="6" type="ORF">F0U83_03540</name>
</gene>
<dbReference type="RefSeq" id="WP_138986553.1">
    <property type="nucleotide sequence ID" value="NZ_CP043869.1"/>
</dbReference>
<proteinExistence type="inferred from homology"/>
<dbReference type="PRINTS" id="PR00364">
    <property type="entry name" value="DISEASERSIST"/>
</dbReference>
<evidence type="ECO:0000313" key="6">
    <source>
        <dbReference type="EMBL" id="QEQ95849.1"/>
    </source>
</evidence>
<dbReference type="InterPro" id="IPR015860">
    <property type="entry name" value="ABC_transpr_TagH-like"/>
</dbReference>
<name>A0A5P1R870_9GAMM</name>
<dbReference type="GO" id="GO:0016020">
    <property type="term" value="C:membrane"/>
    <property type="evidence" value="ECO:0007669"/>
    <property type="project" value="InterPro"/>
</dbReference>
<keyword evidence="7" id="KW-1185">Reference proteome</keyword>
<dbReference type="Gene3D" id="2.70.50.60">
    <property type="entry name" value="abc- transporter (atp binding component) like domain"/>
    <property type="match status" value="1"/>
</dbReference>
<protein>
    <submittedName>
        <fullName evidence="6">ABC transporter ATP-binding protein</fullName>
    </submittedName>
</protein>
<dbReference type="GO" id="GO:0140359">
    <property type="term" value="F:ABC-type transporter activity"/>
    <property type="evidence" value="ECO:0007669"/>
    <property type="project" value="InterPro"/>
</dbReference>
<dbReference type="Pfam" id="PF00005">
    <property type="entry name" value="ABC_tran"/>
    <property type="match status" value="1"/>
</dbReference>
<feature type="domain" description="ABC transporter" evidence="5">
    <location>
        <begin position="23"/>
        <end position="246"/>
    </location>
</feature>
<dbReference type="GO" id="GO:0005524">
    <property type="term" value="F:ATP binding"/>
    <property type="evidence" value="ECO:0007669"/>
    <property type="project" value="UniProtKB-KW"/>
</dbReference>
<dbReference type="PANTHER" id="PTHR46743">
    <property type="entry name" value="TEICHOIC ACIDS EXPORT ATP-BINDING PROTEIN TAGH"/>
    <property type="match status" value="1"/>
</dbReference>
<dbReference type="Pfam" id="PF14524">
    <property type="entry name" value="Wzt_C"/>
    <property type="match status" value="1"/>
</dbReference>
<evidence type="ECO:0000256" key="4">
    <source>
        <dbReference type="ARBA" id="ARBA00022840"/>
    </source>
</evidence>